<feature type="non-terminal residue" evidence="1">
    <location>
        <position position="40"/>
    </location>
</feature>
<dbReference type="AlphaFoldDB" id="A0A1N7R728"/>
<evidence type="ECO:0000313" key="2">
    <source>
        <dbReference type="Proteomes" id="UP000186917"/>
    </source>
</evidence>
<protein>
    <submittedName>
        <fullName evidence="1">Uncharacterized protein</fullName>
    </submittedName>
</protein>
<organism evidence="1 2">
    <name type="scientific">Filimonas lacunae</name>
    <dbReference type="NCBI Taxonomy" id="477680"/>
    <lineage>
        <taxon>Bacteria</taxon>
        <taxon>Pseudomonadati</taxon>
        <taxon>Bacteroidota</taxon>
        <taxon>Chitinophagia</taxon>
        <taxon>Chitinophagales</taxon>
        <taxon>Chitinophagaceae</taxon>
        <taxon>Filimonas</taxon>
    </lineage>
</organism>
<keyword evidence="2" id="KW-1185">Reference proteome</keyword>
<name>A0A1N7R728_9BACT</name>
<sequence>MPLLLFWEGIQNKNASTVSSEALLINMATTYSPAFLCSTI</sequence>
<evidence type="ECO:0000313" key="1">
    <source>
        <dbReference type="EMBL" id="SIT30839.1"/>
    </source>
</evidence>
<accession>A0A1N7R728</accession>
<dbReference type="Proteomes" id="UP000186917">
    <property type="component" value="Unassembled WGS sequence"/>
</dbReference>
<reference evidence="2" key="1">
    <citation type="submission" date="2017-01" db="EMBL/GenBank/DDBJ databases">
        <authorList>
            <person name="Varghese N."/>
            <person name="Submissions S."/>
        </authorList>
    </citation>
    <scope>NUCLEOTIDE SEQUENCE [LARGE SCALE GENOMIC DNA]</scope>
    <source>
        <strain evidence="2">DSM 21054</strain>
    </source>
</reference>
<proteinExistence type="predicted"/>
<dbReference type="EMBL" id="FTOR01000010">
    <property type="protein sequence ID" value="SIT30839.1"/>
    <property type="molecule type" value="Genomic_DNA"/>
</dbReference>
<gene>
    <name evidence="1" type="ORF">SAMN05421788_1101</name>
</gene>